<gene>
    <name evidence="1" type="ORF">ABIA69_003149</name>
</gene>
<dbReference type="NCBIfam" id="NF010189">
    <property type="entry name" value="PRK13668.1"/>
    <property type="match status" value="1"/>
</dbReference>
<accession>A0ABV2PMZ4</accession>
<name>A0ABV2PMZ4_9BACI</name>
<protein>
    <submittedName>
        <fullName evidence="1">Uncharacterized protein YtpQ (UPF0354 family)</fullName>
    </submittedName>
</protein>
<evidence type="ECO:0000313" key="2">
    <source>
        <dbReference type="Proteomes" id="UP001549363"/>
    </source>
</evidence>
<dbReference type="Proteomes" id="UP001549363">
    <property type="component" value="Unassembled WGS sequence"/>
</dbReference>
<reference evidence="1 2" key="1">
    <citation type="submission" date="2024-06" db="EMBL/GenBank/DDBJ databases">
        <title>Sorghum-associated microbial communities from plants grown in Nebraska, USA.</title>
        <authorList>
            <person name="Schachtman D."/>
        </authorList>
    </citation>
    <scope>NUCLEOTIDE SEQUENCE [LARGE SCALE GENOMIC DNA]</scope>
    <source>
        <strain evidence="1 2">736</strain>
    </source>
</reference>
<dbReference type="InterPro" id="IPR010838">
    <property type="entry name" value="DUF1444"/>
</dbReference>
<organism evidence="1 2">
    <name type="scientific">Lysinibacillus parviboronicapiens</name>
    <dbReference type="NCBI Taxonomy" id="436516"/>
    <lineage>
        <taxon>Bacteria</taxon>
        <taxon>Bacillati</taxon>
        <taxon>Bacillota</taxon>
        <taxon>Bacilli</taxon>
        <taxon>Bacillales</taxon>
        <taxon>Bacillaceae</taxon>
        <taxon>Lysinibacillus</taxon>
    </lineage>
</organism>
<dbReference type="PIRSF" id="PIRSF012562">
    <property type="entry name" value="UCP012562"/>
    <property type="match status" value="1"/>
</dbReference>
<sequence>MKQITSEQLVSLLKRQLNEQKFDFEFDKKHDKLRLNHKKIGKGMDLSLPGILAKYSEKQEVALNEVVYTIEQTFIAMEQEMEQGFQTATQIFPVIRATSYPQASKEGHAFITTEHTAETRVFYALDLGKTYRFIDESMLEALQLTVEQIREMARFSVKQLPTVYKKDEVAGNVFYFVNANDGYDASRILNEGFLKDMRAQIEGDMTVSVPHQDVLILGDIRNETGYDVLAQMTMHFFTVGTVPITSLSFIYEEGELEPIFILAKNRVKKEQEEQ</sequence>
<dbReference type="RefSeq" id="WP_354472248.1">
    <property type="nucleotide sequence ID" value="NZ_JBEPSB010000016.1"/>
</dbReference>
<dbReference type="Pfam" id="PF07285">
    <property type="entry name" value="DUF1444"/>
    <property type="match status" value="1"/>
</dbReference>
<evidence type="ECO:0000313" key="1">
    <source>
        <dbReference type="EMBL" id="MET4561979.1"/>
    </source>
</evidence>
<proteinExistence type="predicted"/>
<keyword evidence="2" id="KW-1185">Reference proteome</keyword>
<comment type="caution">
    <text evidence="1">The sequence shown here is derived from an EMBL/GenBank/DDBJ whole genome shotgun (WGS) entry which is preliminary data.</text>
</comment>
<dbReference type="EMBL" id="JBEPSB010000016">
    <property type="protein sequence ID" value="MET4561979.1"/>
    <property type="molecule type" value="Genomic_DNA"/>
</dbReference>